<dbReference type="CDD" id="cd00347">
    <property type="entry name" value="Flavin_utilizing_monoxygenases"/>
    <property type="match status" value="1"/>
</dbReference>
<name>A0A4R9BQV1_9MICO</name>
<proteinExistence type="predicted"/>
<evidence type="ECO:0000256" key="2">
    <source>
        <dbReference type="ARBA" id="ARBA00023033"/>
    </source>
</evidence>
<accession>A0A4R9BQV1</accession>
<dbReference type="InterPro" id="IPR050766">
    <property type="entry name" value="Bact_Lucif_Oxidored"/>
</dbReference>
<dbReference type="Gene3D" id="3.20.20.30">
    <property type="entry name" value="Luciferase-like domain"/>
    <property type="match status" value="1"/>
</dbReference>
<evidence type="ECO:0000313" key="5">
    <source>
        <dbReference type="Proteomes" id="UP000297626"/>
    </source>
</evidence>
<feature type="domain" description="Luciferase-like" evidence="3">
    <location>
        <begin position="19"/>
        <end position="305"/>
    </location>
</feature>
<dbReference type="Pfam" id="PF00296">
    <property type="entry name" value="Bac_luciferase"/>
    <property type="match status" value="1"/>
</dbReference>
<dbReference type="SUPFAM" id="SSF51679">
    <property type="entry name" value="Bacterial luciferase-like"/>
    <property type="match status" value="1"/>
</dbReference>
<dbReference type="EMBL" id="SOHN01000009">
    <property type="protein sequence ID" value="TFD88972.1"/>
    <property type="molecule type" value="Genomic_DNA"/>
</dbReference>
<evidence type="ECO:0000313" key="4">
    <source>
        <dbReference type="EMBL" id="TFD88972.1"/>
    </source>
</evidence>
<evidence type="ECO:0000259" key="3">
    <source>
        <dbReference type="Pfam" id="PF00296"/>
    </source>
</evidence>
<dbReference type="GO" id="GO:0005829">
    <property type="term" value="C:cytosol"/>
    <property type="evidence" value="ECO:0007669"/>
    <property type="project" value="TreeGrafter"/>
</dbReference>
<dbReference type="PANTHER" id="PTHR30137">
    <property type="entry name" value="LUCIFERASE-LIKE MONOOXYGENASE"/>
    <property type="match status" value="1"/>
</dbReference>
<keyword evidence="2" id="KW-0503">Monooxygenase</keyword>
<keyword evidence="1" id="KW-0560">Oxidoreductase</keyword>
<comment type="caution">
    <text evidence="4">The sequence shown here is derived from an EMBL/GenBank/DDBJ whole genome shotgun (WGS) entry which is preliminary data.</text>
</comment>
<dbReference type="Proteomes" id="UP000297626">
    <property type="component" value="Unassembled WGS sequence"/>
</dbReference>
<dbReference type="PANTHER" id="PTHR30137:SF8">
    <property type="entry name" value="BLR5498 PROTEIN"/>
    <property type="match status" value="1"/>
</dbReference>
<protein>
    <submittedName>
        <fullName evidence="4">LLM class flavin-dependent oxidoreductase</fullName>
    </submittedName>
</protein>
<reference evidence="4 5" key="1">
    <citation type="submission" date="2019-03" db="EMBL/GenBank/DDBJ databases">
        <title>Genomics of glacier-inhabiting Cryobacterium strains.</title>
        <authorList>
            <person name="Liu Q."/>
            <person name="Xin Y.-H."/>
        </authorList>
    </citation>
    <scope>NUCLEOTIDE SEQUENCE [LARGE SCALE GENOMIC DNA]</scope>
    <source>
        <strain evidence="4 5">Sr54</strain>
    </source>
</reference>
<keyword evidence="5" id="KW-1185">Reference proteome</keyword>
<dbReference type="RefSeq" id="WP_134528931.1">
    <property type="nucleotide sequence ID" value="NZ_SOHN01000009.1"/>
</dbReference>
<dbReference type="InterPro" id="IPR036661">
    <property type="entry name" value="Luciferase-like_sf"/>
</dbReference>
<evidence type="ECO:0000256" key="1">
    <source>
        <dbReference type="ARBA" id="ARBA00023002"/>
    </source>
</evidence>
<dbReference type="InterPro" id="IPR011251">
    <property type="entry name" value="Luciferase-like_dom"/>
</dbReference>
<organism evidence="4 5">
    <name type="scientific">Cryobacterium serini</name>
    <dbReference type="NCBI Taxonomy" id="1259201"/>
    <lineage>
        <taxon>Bacteria</taxon>
        <taxon>Bacillati</taxon>
        <taxon>Actinomycetota</taxon>
        <taxon>Actinomycetes</taxon>
        <taxon>Micrococcales</taxon>
        <taxon>Microbacteriaceae</taxon>
        <taxon>Cryobacterium</taxon>
    </lineage>
</organism>
<dbReference type="GO" id="GO:0004497">
    <property type="term" value="F:monooxygenase activity"/>
    <property type="evidence" value="ECO:0007669"/>
    <property type="project" value="UniProtKB-KW"/>
</dbReference>
<dbReference type="AlphaFoldDB" id="A0A4R9BQV1"/>
<dbReference type="GO" id="GO:0016705">
    <property type="term" value="F:oxidoreductase activity, acting on paired donors, with incorporation or reduction of molecular oxygen"/>
    <property type="evidence" value="ECO:0007669"/>
    <property type="project" value="InterPro"/>
</dbReference>
<gene>
    <name evidence="4" type="ORF">E3T51_06500</name>
</gene>
<sequence>MEIGAYSFGDTQLNLDGSSRSTAEAVKNLFDAIVLADQVGLDYFGVGEHHTASMPASSPGALIAAAAAATTQITLGSAASIIGTDDPVRVFQQFATADAISGGGRIEITAGRGSSVETFPLFGFDLNDYDELYAQKLDLLLTLNNSRTENVTWSGTVRPPIPNLAVVPRPVSGSLPIWIATGGSAPSSARAGRLGLPISYGIIGGQPHRFAPLANLYRQSAQQAGHTGNNIKVSVATFGLVAPTKQEAIDRLYPGWVNLNLEMGKLRGWPAPQRRDFLAQVDAPNAYFVGDPDDVAERIVELHRHLGHMRHFLQGDHGGLPQEHLLESISLLATEVKPRVARLLAAK</sequence>